<evidence type="ECO:0000313" key="2">
    <source>
        <dbReference type="Proteomes" id="UP001165492"/>
    </source>
</evidence>
<gene>
    <name evidence="1" type="ORF">LMF89_02120</name>
</gene>
<evidence type="ECO:0000313" key="1">
    <source>
        <dbReference type="EMBL" id="MCC5464158.1"/>
    </source>
</evidence>
<dbReference type="Proteomes" id="UP001165492">
    <property type="component" value="Unassembled WGS sequence"/>
</dbReference>
<proteinExistence type="predicted"/>
<dbReference type="InterPro" id="IPR026350">
    <property type="entry name" value="GxxExxY"/>
</dbReference>
<name>A0ABS8HLU9_9FIRM</name>
<dbReference type="RefSeq" id="WP_229533675.1">
    <property type="nucleotide sequence ID" value="NZ_JAJHJB010000002.1"/>
</dbReference>
<dbReference type="Pfam" id="PF13366">
    <property type="entry name" value="PDDEXK_3"/>
    <property type="match status" value="1"/>
</dbReference>
<reference evidence="1" key="1">
    <citation type="submission" date="2021-11" db="EMBL/GenBank/DDBJ databases">
        <title>Description of a new species Pelosinus isolated from the bottom sediments of Lake Baikal.</title>
        <authorList>
            <person name="Zakharyuk A."/>
        </authorList>
    </citation>
    <scope>NUCLEOTIDE SEQUENCE</scope>
    <source>
        <strain evidence="1">Bkl1</strain>
    </source>
</reference>
<comment type="caution">
    <text evidence="1">The sequence shown here is derived from an EMBL/GenBank/DDBJ whole genome shotgun (WGS) entry which is preliminary data.</text>
</comment>
<protein>
    <submittedName>
        <fullName evidence="1">GxxExxY protein</fullName>
    </submittedName>
</protein>
<dbReference type="EMBL" id="JAJHJB010000002">
    <property type="protein sequence ID" value="MCC5464158.1"/>
    <property type="molecule type" value="Genomic_DNA"/>
</dbReference>
<dbReference type="NCBIfam" id="TIGR04256">
    <property type="entry name" value="GxxExxY"/>
    <property type="match status" value="1"/>
</dbReference>
<organism evidence="1 2">
    <name type="scientific">Pelosinus baikalensis</name>
    <dbReference type="NCBI Taxonomy" id="2892015"/>
    <lineage>
        <taxon>Bacteria</taxon>
        <taxon>Bacillati</taxon>
        <taxon>Bacillota</taxon>
        <taxon>Negativicutes</taxon>
        <taxon>Selenomonadales</taxon>
        <taxon>Sporomusaceae</taxon>
        <taxon>Pelosinus</taxon>
    </lineage>
</organism>
<accession>A0ABS8HLU9</accession>
<keyword evidence="2" id="KW-1185">Reference proteome</keyword>
<sequence length="95" mass="10827">MYEDALCRELTLRQIPFESQKILAINYKGHLIGEGRLDLLIDKVLIIELKAVENLMPIHNAQLLSYLKITGLQLGLLINFNVTSLRNGIKRIILT</sequence>